<reference evidence="2 3" key="1">
    <citation type="journal article" date="2015" name="Sci. Rep.">
        <title>The power of single molecule real-time sequencing technology in the de novo assembly of a eukaryotic genome.</title>
        <authorList>
            <person name="Sakai H."/>
            <person name="Naito K."/>
            <person name="Ogiso-Tanaka E."/>
            <person name="Takahashi Y."/>
            <person name="Iseki K."/>
            <person name="Muto C."/>
            <person name="Satou K."/>
            <person name="Teruya K."/>
            <person name="Shiroma A."/>
            <person name="Shimoji M."/>
            <person name="Hirano T."/>
            <person name="Itoh T."/>
            <person name="Kaga A."/>
            <person name="Tomooka N."/>
        </authorList>
    </citation>
    <scope>NUCLEOTIDE SEQUENCE [LARGE SCALE GENOMIC DNA]</scope>
    <source>
        <strain evidence="3">cv. Shumari</strain>
    </source>
</reference>
<dbReference type="EMBL" id="AP015043">
    <property type="protein sequence ID" value="BAU00376.1"/>
    <property type="molecule type" value="Genomic_DNA"/>
</dbReference>
<evidence type="ECO:0000313" key="2">
    <source>
        <dbReference type="EMBL" id="BAU00376.1"/>
    </source>
</evidence>
<gene>
    <name evidence="2" type="primary">Vigan.10G196300</name>
    <name evidence="2" type="ORF">VIGAN_10196300</name>
</gene>
<sequence length="89" mass="10625">GRWISGFWFLFLVLVFCRWRASLAVWFDFFDLVRRRRRTELLVYSFSGGLWSWNEGNSSKKNSSILCLLTIDSSLYVCVWNSASRFYSF</sequence>
<feature type="transmembrane region" description="Helical" evidence="1">
    <location>
        <begin position="6"/>
        <end position="29"/>
    </location>
</feature>
<keyword evidence="1" id="KW-0812">Transmembrane</keyword>
<keyword evidence="1" id="KW-0472">Membrane</keyword>
<feature type="non-terminal residue" evidence="2">
    <location>
        <position position="1"/>
    </location>
</feature>
<protein>
    <submittedName>
        <fullName evidence="2">Uncharacterized protein</fullName>
    </submittedName>
</protein>
<dbReference type="AlphaFoldDB" id="A0A0S3T574"/>
<organism evidence="2 3">
    <name type="scientific">Vigna angularis var. angularis</name>
    <dbReference type="NCBI Taxonomy" id="157739"/>
    <lineage>
        <taxon>Eukaryota</taxon>
        <taxon>Viridiplantae</taxon>
        <taxon>Streptophyta</taxon>
        <taxon>Embryophyta</taxon>
        <taxon>Tracheophyta</taxon>
        <taxon>Spermatophyta</taxon>
        <taxon>Magnoliopsida</taxon>
        <taxon>eudicotyledons</taxon>
        <taxon>Gunneridae</taxon>
        <taxon>Pentapetalae</taxon>
        <taxon>rosids</taxon>
        <taxon>fabids</taxon>
        <taxon>Fabales</taxon>
        <taxon>Fabaceae</taxon>
        <taxon>Papilionoideae</taxon>
        <taxon>50 kb inversion clade</taxon>
        <taxon>NPAAA clade</taxon>
        <taxon>indigoferoid/millettioid clade</taxon>
        <taxon>Phaseoleae</taxon>
        <taxon>Vigna</taxon>
    </lineage>
</organism>
<proteinExistence type="predicted"/>
<evidence type="ECO:0000256" key="1">
    <source>
        <dbReference type="SAM" id="Phobius"/>
    </source>
</evidence>
<keyword evidence="3" id="KW-1185">Reference proteome</keyword>
<keyword evidence="1" id="KW-1133">Transmembrane helix</keyword>
<name>A0A0S3T574_PHAAN</name>
<accession>A0A0S3T574</accession>
<dbReference type="Proteomes" id="UP000291084">
    <property type="component" value="Chromosome 10"/>
</dbReference>
<evidence type="ECO:0000313" key="3">
    <source>
        <dbReference type="Proteomes" id="UP000291084"/>
    </source>
</evidence>